<evidence type="ECO:0000313" key="2">
    <source>
        <dbReference type="Proteomes" id="UP000298246"/>
    </source>
</evidence>
<dbReference type="OrthoDB" id="3174265at2"/>
<name>A0A4Y8Q1U4_9BACL</name>
<keyword evidence="2" id="KW-1185">Reference proteome</keyword>
<protein>
    <submittedName>
        <fullName evidence="1">Uncharacterized protein</fullName>
    </submittedName>
</protein>
<dbReference type="AlphaFoldDB" id="A0A4Y8Q1U4"/>
<dbReference type="RefSeq" id="WP_134753919.1">
    <property type="nucleotide sequence ID" value="NZ_MYFO02000003.1"/>
</dbReference>
<evidence type="ECO:0000313" key="1">
    <source>
        <dbReference type="EMBL" id="TFE86764.1"/>
    </source>
</evidence>
<accession>A0A4Y8Q1U4</accession>
<dbReference type="EMBL" id="MYFO01000017">
    <property type="protein sequence ID" value="TFE86764.1"/>
    <property type="molecule type" value="Genomic_DNA"/>
</dbReference>
<comment type="caution">
    <text evidence="1">The sequence shown here is derived from an EMBL/GenBank/DDBJ whole genome shotgun (WGS) entry which is preliminary data.</text>
</comment>
<gene>
    <name evidence="1" type="ORF">B5M42_14190</name>
</gene>
<reference evidence="1 2" key="1">
    <citation type="submission" date="2017-03" db="EMBL/GenBank/DDBJ databases">
        <title>Isolation of Levoglucosan Utilizing Bacteria.</title>
        <authorList>
            <person name="Arya A.S."/>
        </authorList>
    </citation>
    <scope>NUCLEOTIDE SEQUENCE [LARGE SCALE GENOMIC DNA]</scope>
    <source>
        <strain evidence="1 2">MEC069</strain>
    </source>
</reference>
<sequence length="113" mass="13102">MNVSNDTCVQRVKVALLQPSAAAGKPKLNRLRLFNRRRRPALTQSITSERFHALLQTLQNAHDAWDVYKSGKRLILETSSFDYNHLVSLLDRQGFSPRDYEVSVEYERKWGIL</sequence>
<proteinExistence type="predicted"/>
<dbReference type="Proteomes" id="UP000298246">
    <property type="component" value="Unassembled WGS sequence"/>
</dbReference>
<organism evidence="1 2">
    <name type="scientific">Paenibacillus athensensis</name>
    <dbReference type="NCBI Taxonomy" id="1967502"/>
    <lineage>
        <taxon>Bacteria</taxon>
        <taxon>Bacillati</taxon>
        <taxon>Bacillota</taxon>
        <taxon>Bacilli</taxon>
        <taxon>Bacillales</taxon>
        <taxon>Paenibacillaceae</taxon>
        <taxon>Paenibacillus</taxon>
    </lineage>
</organism>